<evidence type="ECO:0000259" key="3">
    <source>
        <dbReference type="Pfam" id="PF24545"/>
    </source>
</evidence>
<dbReference type="OMA" id="GHTISMW"/>
<dbReference type="PANTHER" id="PTHR12975">
    <property type="entry name" value="TRANSPORT PROTEIN TRAPP"/>
    <property type="match status" value="1"/>
</dbReference>
<dbReference type="InterPro" id="IPR058538">
    <property type="entry name" value="Ig_TPPC8_2nd"/>
</dbReference>
<evidence type="ECO:0008006" key="6">
    <source>
        <dbReference type="Google" id="ProtNLM"/>
    </source>
</evidence>
<dbReference type="PANTHER" id="PTHR12975:SF6">
    <property type="entry name" value="TRAFFICKING PROTEIN PARTICLE COMPLEX SUBUNIT 8"/>
    <property type="match status" value="1"/>
</dbReference>
<feature type="region of interest" description="Disordered" evidence="1">
    <location>
        <begin position="307"/>
        <end position="333"/>
    </location>
</feature>
<feature type="compositionally biased region" description="Basic and acidic residues" evidence="1">
    <location>
        <begin position="307"/>
        <end position="320"/>
    </location>
</feature>
<evidence type="ECO:0000313" key="5">
    <source>
        <dbReference type="Proteomes" id="UP000318571"/>
    </source>
</evidence>
<dbReference type="SUPFAM" id="SSF48452">
    <property type="entry name" value="TPR-like"/>
    <property type="match status" value="1"/>
</dbReference>
<accession>A0A553PCU3</accession>
<evidence type="ECO:0000313" key="4">
    <source>
        <dbReference type="EMBL" id="TRY75484.1"/>
    </source>
</evidence>
<dbReference type="Pfam" id="PF24544">
    <property type="entry name" value="Ig_TPPC8_2nd"/>
    <property type="match status" value="1"/>
</dbReference>
<dbReference type="Pfam" id="PF24545">
    <property type="entry name" value="Ig_TPPC8_1st"/>
    <property type="match status" value="1"/>
</dbReference>
<comment type="caution">
    <text evidence="4">The sequence shown here is derived from an EMBL/GenBank/DDBJ whole genome shotgun (WGS) entry which is preliminary data.</text>
</comment>
<feature type="domain" description="TPPC8 second Ig-like" evidence="2">
    <location>
        <begin position="909"/>
        <end position="1022"/>
    </location>
</feature>
<dbReference type="Pfam" id="PF12739">
    <property type="entry name" value="TRAPPC-Trs85"/>
    <property type="match status" value="1"/>
</dbReference>
<evidence type="ECO:0000259" key="2">
    <source>
        <dbReference type="Pfam" id="PF24544"/>
    </source>
</evidence>
<protein>
    <recommendedName>
        <fullName evidence="6">Trafficking protein particle complex subunit 8</fullName>
    </recommendedName>
</protein>
<evidence type="ECO:0000256" key="1">
    <source>
        <dbReference type="SAM" id="MobiDB-lite"/>
    </source>
</evidence>
<feature type="domain" description="TPPC8 first Ig-like" evidence="3">
    <location>
        <begin position="704"/>
        <end position="900"/>
    </location>
</feature>
<dbReference type="GO" id="GO:1990072">
    <property type="term" value="C:TRAPPIII protein complex"/>
    <property type="evidence" value="ECO:0007669"/>
    <property type="project" value="TreeGrafter"/>
</dbReference>
<dbReference type="InterPro" id="IPR011990">
    <property type="entry name" value="TPR-like_helical_dom_sf"/>
</dbReference>
<sequence>MTRRRPPAAPQSVTPVITNYWQVRSAAAVMTKSRTIAPQEWIPDYFSPVISVLSSPDCDRLVGKNNLTLTELLQPFTKLLTEVTLKDPEGHNHGLPAFSVTLQDFKKDPTRLINQKLMLDLVDGCTDEPSVTRTFPNGQTLEAPGFTPWFDVWTKLFVHSIPAVEHEYLRHHLGCVFAISSTCEAPLGQIQALVDQQYKHQHDKPHAYPQFTAPQSLKYYLLVHDVYEATEAQAQAVLVQMQEALGSANCHLLQINSRKTQREAPNPALVDYWLGPGHRFCNIDARREGVGPTIITTGVTMPVDPMEEKAGREEGEKAEPMAHPLAQSEKPDSPIPPVVTAPASQLKPVNTGNIAQLLTSNDIDRIRILVREFCIKGLIPHAERQMRQLSEIVTNRKSRSLFSGAKRWFGQNKPGTTGGTSVVYSKEAPELQMRKLGDLYFMFKLYKQAYNCYHSVKKDFQSDEAWNYYAGVAEMCALSQFMQNDPTKKYPSHYMEDSINKYLQVCQMPEFAVRATLFDALCLKFQGLFLEAAGSYIRLTNETKDLRSSLLLEQAAYCYLLASPPSIRKYAFHIILSGYRFSKSGQKRHSSRAYRQGFQIYQGQGWGLSEDHILYTLGHQSLLLKDYVTASQLFNQLLLMPQDYLPSLQQMCHLREFFIVHHMKEKETKHQSAEITIPKFQIQDCVLDLSQAGETYDRLSEANPKDSFQRMERVFLERISGHEVMFLARTCQSVFSPVSYVNLVPQSVVGEPIRFMVPVSNPFLTTLLLKKIHLLWRFSPDDQSESISNDKSSSSNAEDVVKTELLDSITLEKGKPCIVDLKVTALQPGDLYITGVEYGLKAQFPQSEATDYIIRGRQYFTVKGPRLSLTKEHKTKVVYGPDHRLQVAIRPGQPRLEMSLDLPKSIHQGEIRILKFTLKNTGLEPMANLYLVSQNPGMFSFGKAGKAQSSLFECPVIQDSALKVLNDNGQSVEQPLDFLPVPVKKSRVEAGQVETLELWIRGPDNLALHSFKLFVYYENPKHMPSPNTKSKAKAVYRILRREAEIKILPAIVVSAEKNPVCMFESQTSDSILLHVSNISKDLSRNLDQIQIHHISIVSHDYELLEFQSLSEDRFVKRGDSISIGLKTAIKSSSLQKSSSASGGSKDLLFSSMGGKGAGRLQHAPYLDFLKPAFQFGPTVQAPKLDEDQLVIFWEGNGQIQGQTMAPIKPMKLIESGLEDHVDSPRSTTSPLSMRSKYPCELKLEVEPRIEHSFQKSPLAMMPCRIRIHNPNPYPGDLHLQLSQANGLTSDTRLPYSFVGCLNSSMTVDTHESKVIPFKIAVSSPGLYQCVGLQFQFIQANQVIDRAKTNPLGKFVPLDVIFTTLNVPNSG</sequence>
<keyword evidence="5" id="KW-1185">Reference proteome</keyword>
<dbReference type="InterPro" id="IPR058541">
    <property type="entry name" value="Ig_TPPC8_1st"/>
</dbReference>
<proteinExistence type="predicted"/>
<reference evidence="4 5" key="1">
    <citation type="journal article" date="2018" name="Nat. Ecol. Evol.">
        <title>Genomic signatures of mitonuclear coevolution across populations of Tigriopus californicus.</title>
        <authorList>
            <person name="Barreto F.S."/>
            <person name="Watson E.T."/>
            <person name="Lima T.G."/>
            <person name="Willett C.S."/>
            <person name="Edmands S."/>
            <person name="Li W."/>
            <person name="Burton R.S."/>
        </authorList>
    </citation>
    <scope>NUCLEOTIDE SEQUENCE [LARGE SCALE GENOMIC DNA]</scope>
    <source>
        <strain evidence="4 5">San Diego</strain>
    </source>
</reference>
<dbReference type="Proteomes" id="UP000318571">
    <property type="component" value="Chromosome 2"/>
</dbReference>
<organism evidence="4 5">
    <name type="scientific">Tigriopus californicus</name>
    <name type="common">Marine copepod</name>
    <dbReference type="NCBI Taxonomy" id="6832"/>
    <lineage>
        <taxon>Eukaryota</taxon>
        <taxon>Metazoa</taxon>
        <taxon>Ecdysozoa</taxon>
        <taxon>Arthropoda</taxon>
        <taxon>Crustacea</taxon>
        <taxon>Multicrustacea</taxon>
        <taxon>Hexanauplia</taxon>
        <taxon>Copepoda</taxon>
        <taxon>Harpacticoida</taxon>
        <taxon>Harpacticidae</taxon>
        <taxon>Tigriopus</taxon>
    </lineage>
</organism>
<gene>
    <name evidence="4" type="ORF">TCAL_09195</name>
</gene>
<dbReference type="STRING" id="6832.A0A553PCU3"/>
<name>A0A553PCU3_TIGCA</name>
<dbReference type="InterPro" id="IPR024420">
    <property type="entry name" value="TRAPP_III_complex_Trs85"/>
</dbReference>
<dbReference type="EMBL" id="VCGU01000005">
    <property type="protein sequence ID" value="TRY75484.1"/>
    <property type="molecule type" value="Genomic_DNA"/>
</dbReference>